<accession>A0A1J6JTM6</accession>
<dbReference type="Proteomes" id="UP000187609">
    <property type="component" value="Unassembled WGS sequence"/>
</dbReference>
<reference evidence="1" key="1">
    <citation type="submission" date="2016-11" db="EMBL/GenBank/DDBJ databases">
        <title>The genome of Nicotiana attenuata.</title>
        <authorList>
            <person name="Xu S."/>
            <person name="Brockmoeller T."/>
            <person name="Gaquerel E."/>
            <person name="Navarro A."/>
            <person name="Kuhl H."/>
            <person name="Gase K."/>
            <person name="Ling Z."/>
            <person name="Zhou W."/>
            <person name="Kreitzer C."/>
            <person name="Stanke M."/>
            <person name="Tang H."/>
            <person name="Lyons E."/>
            <person name="Pandey P."/>
            <person name="Pandey S.P."/>
            <person name="Timmermann B."/>
            <person name="Baldwin I.T."/>
        </authorList>
    </citation>
    <scope>NUCLEOTIDE SEQUENCE [LARGE SCALE GENOMIC DNA]</scope>
    <source>
        <strain evidence="1">UT</strain>
    </source>
</reference>
<keyword evidence="2" id="KW-1185">Reference proteome</keyword>
<comment type="caution">
    <text evidence="1">The sequence shown here is derived from an EMBL/GenBank/DDBJ whole genome shotgun (WGS) entry which is preliminary data.</text>
</comment>
<dbReference type="EMBL" id="MJEQ01004620">
    <property type="protein sequence ID" value="OIT21085.1"/>
    <property type="molecule type" value="Genomic_DNA"/>
</dbReference>
<gene>
    <name evidence="1" type="ORF">A4A49_63821</name>
</gene>
<protein>
    <submittedName>
        <fullName evidence="1">Uncharacterized protein</fullName>
    </submittedName>
</protein>
<evidence type="ECO:0000313" key="1">
    <source>
        <dbReference type="EMBL" id="OIT21085.1"/>
    </source>
</evidence>
<organism evidence="1 2">
    <name type="scientific">Nicotiana attenuata</name>
    <name type="common">Coyote tobacco</name>
    <dbReference type="NCBI Taxonomy" id="49451"/>
    <lineage>
        <taxon>Eukaryota</taxon>
        <taxon>Viridiplantae</taxon>
        <taxon>Streptophyta</taxon>
        <taxon>Embryophyta</taxon>
        <taxon>Tracheophyta</taxon>
        <taxon>Spermatophyta</taxon>
        <taxon>Magnoliopsida</taxon>
        <taxon>eudicotyledons</taxon>
        <taxon>Gunneridae</taxon>
        <taxon>Pentapetalae</taxon>
        <taxon>asterids</taxon>
        <taxon>lamiids</taxon>
        <taxon>Solanales</taxon>
        <taxon>Solanaceae</taxon>
        <taxon>Nicotianoideae</taxon>
        <taxon>Nicotianeae</taxon>
        <taxon>Nicotiana</taxon>
    </lineage>
</organism>
<sequence>MFDKYESMETTGGETAPSTFKSRAEVLWEDMDDITNLIIFRFARVSPSHSSRHLCLLPNPFLSWTKFQLAFTMKSEWFHHFHQSLHSLSCIFNEKPKTLVSKLTKSLFL</sequence>
<dbReference type="AlphaFoldDB" id="A0A1J6JTM6"/>
<evidence type="ECO:0000313" key="2">
    <source>
        <dbReference type="Proteomes" id="UP000187609"/>
    </source>
</evidence>
<dbReference type="Gramene" id="OIT21085">
    <property type="protein sequence ID" value="OIT21085"/>
    <property type="gene ID" value="A4A49_63821"/>
</dbReference>
<name>A0A1J6JTM6_NICAT</name>
<proteinExistence type="predicted"/>